<proteinExistence type="inferred from homology"/>
<dbReference type="OrthoDB" id="407298at2759"/>
<feature type="domain" description="Heme haloperoxidase family profile" evidence="10">
    <location>
        <begin position="32"/>
        <end position="234"/>
    </location>
</feature>
<keyword evidence="9" id="KW-0732">Signal</keyword>
<dbReference type="GeneID" id="36401937"/>
<dbReference type="Gene3D" id="1.10.489.10">
    <property type="entry name" value="Chloroperoxidase-like"/>
    <property type="match status" value="1"/>
</dbReference>
<evidence type="ECO:0000259" key="10">
    <source>
        <dbReference type="PROSITE" id="PS51405"/>
    </source>
</evidence>
<dbReference type="EMBL" id="CCYD01003042">
    <property type="protein sequence ID" value="CEG49096.1"/>
    <property type="molecule type" value="Genomic_DNA"/>
</dbReference>
<dbReference type="InterPro" id="IPR036851">
    <property type="entry name" value="Chloroperoxidase-like_sf"/>
</dbReference>
<reference evidence="12" key="1">
    <citation type="submission" date="2014-09" db="EMBL/GenBank/DDBJ databases">
        <authorList>
            <person name="Sharma Rahul"/>
            <person name="Thines Marco"/>
        </authorList>
    </citation>
    <scope>NUCLEOTIDE SEQUENCE [LARGE SCALE GENOMIC DNA]</scope>
</reference>
<dbReference type="PROSITE" id="PS51405">
    <property type="entry name" value="HEME_HALOPEROXIDASE"/>
    <property type="match status" value="1"/>
</dbReference>
<keyword evidence="3" id="KW-0349">Heme</keyword>
<dbReference type="PANTHER" id="PTHR33577:SF9">
    <property type="entry name" value="PEROXIDASE STCC"/>
    <property type="match status" value="1"/>
</dbReference>
<evidence type="ECO:0000256" key="9">
    <source>
        <dbReference type="SAM" id="SignalP"/>
    </source>
</evidence>
<dbReference type="Pfam" id="PF01328">
    <property type="entry name" value="Peroxidase_2"/>
    <property type="match status" value="1"/>
</dbReference>
<dbReference type="InterPro" id="IPR000028">
    <property type="entry name" value="Chloroperoxidase"/>
</dbReference>
<evidence type="ECO:0000256" key="4">
    <source>
        <dbReference type="ARBA" id="ARBA00022723"/>
    </source>
</evidence>
<evidence type="ECO:0000256" key="5">
    <source>
        <dbReference type="ARBA" id="ARBA00023002"/>
    </source>
</evidence>
<keyword evidence="5" id="KW-0560">Oxidoreductase</keyword>
<dbReference type="GO" id="GO:0046872">
    <property type="term" value="F:metal ion binding"/>
    <property type="evidence" value="ECO:0007669"/>
    <property type="project" value="UniProtKB-KW"/>
</dbReference>
<feature type="signal peptide" evidence="9">
    <location>
        <begin position="1"/>
        <end position="20"/>
    </location>
</feature>
<dbReference type="PANTHER" id="PTHR33577">
    <property type="entry name" value="STERIGMATOCYSTIN BIOSYNTHESIS PEROXIDASE STCC-RELATED"/>
    <property type="match status" value="1"/>
</dbReference>
<keyword evidence="8" id="KW-1133">Transmembrane helix</keyword>
<dbReference type="OMA" id="YFFQNER"/>
<protein>
    <submittedName>
        <fullName evidence="11">Chloroperoxidase</fullName>
    </submittedName>
</protein>
<evidence type="ECO:0000256" key="1">
    <source>
        <dbReference type="ARBA" id="ARBA00001970"/>
    </source>
</evidence>
<dbReference type="Proteomes" id="UP000054928">
    <property type="component" value="Unassembled WGS sequence"/>
</dbReference>
<evidence type="ECO:0000256" key="2">
    <source>
        <dbReference type="ARBA" id="ARBA00022559"/>
    </source>
</evidence>
<feature type="chain" id="PRO_5006059143" evidence="9">
    <location>
        <begin position="21"/>
        <end position="293"/>
    </location>
</feature>
<evidence type="ECO:0000256" key="8">
    <source>
        <dbReference type="SAM" id="Phobius"/>
    </source>
</evidence>
<evidence type="ECO:0000256" key="7">
    <source>
        <dbReference type="ARBA" id="ARBA00025795"/>
    </source>
</evidence>
<keyword evidence="12" id="KW-1185">Reference proteome</keyword>
<keyword evidence="8" id="KW-0812">Transmembrane</keyword>
<sequence length="293" mass="32380">MVSVISTLVVASTAVFVSIASPCNSLTYPQAEGEYFKPSDASGLVNTTVFWRRGPCPALNSLANFGYIERNGQNITKTSVDEAIKKHFSVADEVRAQLISRLPDTFALNLLSASGHDISLSRPPSYSGVDPAKVDKKLVENLVSRAKDGFLDAEAVWSTYKARITTYRSDSRFNVTEEQLNQGSREGSVLILILGGNRNDRISIEYARSFLIDEKFPNDWNSSYTPVSIAQIYPKKTIRQRKKLFFVLLVGIPVLFPPLLHKSRTKIQDICSCTKAHNLKVGTQPSDAVSCTI</sequence>
<comment type="cofactor">
    <cofactor evidence="1">
        <name>heme b</name>
        <dbReference type="ChEBI" id="CHEBI:60344"/>
    </cofactor>
</comment>
<feature type="transmembrane region" description="Helical" evidence="8">
    <location>
        <begin position="244"/>
        <end position="260"/>
    </location>
</feature>
<dbReference type="AlphaFoldDB" id="A0A0P1B2Z5"/>
<evidence type="ECO:0000256" key="6">
    <source>
        <dbReference type="ARBA" id="ARBA00023004"/>
    </source>
</evidence>
<dbReference type="RefSeq" id="XP_024585465.1">
    <property type="nucleotide sequence ID" value="XM_024720248.1"/>
</dbReference>
<name>A0A0P1B2Z5_PLAHL</name>
<keyword evidence="2 11" id="KW-0575">Peroxidase</keyword>
<organism evidence="11 12">
    <name type="scientific">Plasmopara halstedii</name>
    <name type="common">Downy mildew of sunflower</name>
    <dbReference type="NCBI Taxonomy" id="4781"/>
    <lineage>
        <taxon>Eukaryota</taxon>
        <taxon>Sar</taxon>
        <taxon>Stramenopiles</taxon>
        <taxon>Oomycota</taxon>
        <taxon>Peronosporomycetes</taxon>
        <taxon>Peronosporales</taxon>
        <taxon>Peronosporaceae</taxon>
        <taxon>Plasmopara</taxon>
    </lineage>
</organism>
<evidence type="ECO:0000256" key="3">
    <source>
        <dbReference type="ARBA" id="ARBA00022617"/>
    </source>
</evidence>
<dbReference type="GO" id="GO:0004601">
    <property type="term" value="F:peroxidase activity"/>
    <property type="evidence" value="ECO:0007669"/>
    <property type="project" value="UniProtKB-KW"/>
</dbReference>
<evidence type="ECO:0000313" key="11">
    <source>
        <dbReference type="EMBL" id="CEG49096.1"/>
    </source>
</evidence>
<keyword evidence="6" id="KW-0408">Iron</keyword>
<comment type="similarity">
    <text evidence="7">Belongs to the chloroperoxidase family.</text>
</comment>
<evidence type="ECO:0000313" key="12">
    <source>
        <dbReference type="Proteomes" id="UP000054928"/>
    </source>
</evidence>
<keyword evidence="4" id="KW-0479">Metal-binding</keyword>
<accession>A0A0P1B2Z5</accession>
<dbReference type="SUPFAM" id="SSF47571">
    <property type="entry name" value="Cloroperoxidase"/>
    <property type="match status" value="1"/>
</dbReference>
<keyword evidence="8" id="KW-0472">Membrane</keyword>